<keyword evidence="7" id="KW-0378">Hydrolase</keyword>
<keyword evidence="5" id="KW-0479">Metal-binding</keyword>
<evidence type="ECO:0000256" key="1">
    <source>
        <dbReference type="ARBA" id="ARBA00000493"/>
    </source>
</evidence>
<dbReference type="GO" id="GO:0046872">
    <property type="term" value="F:metal ion binding"/>
    <property type="evidence" value="ECO:0007669"/>
    <property type="project" value="UniProtKB-KW"/>
</dbReference>
<proteinExistence type="inferred from homology"/>
<evidence type="ECO:0000259" key="11">
    <source>
        <dbReference type="Pfam" id="PF03372"/>
    </source>
</evidence>
<evidence type="ECO:0000256" key="6">
    <source>
        <dbReference type="ARBA" id="ARBA00022763"/>
    </source>
</evidence>
<evidence type="ECO:0000256" key="5">
    <source>
        <dbReference type="ARBA" id="ARBA00022723"/>
    </source>
</evidence>
<comment type="similarity">
    <text evidence="3">Belongs to the DNA repair enzymes AP/ExoA family.</text>
</comment>
<dbReference type="Pfam" id="PF03372">
    <property type="entry name" value="Exo_endo_phos"/>
    <property type="match status" value="1"/>
</dbReference>
<evidence type="ECO:0000313" key="12">
    <source>
        <dbReference type="EMBL" id="EGW08365.1"/>
    </source>
</evidence>
<dbReference type="STRING" id="10029.G3HWT4"/>
<dbReference type="Proteomes" id="UP000001075">
    <property type="component" value="Unassembled WGS sequence"/>
</dbReference>
<dbReference type="PANTHER" id="PTHR22748">
    <property type="entry name" value="AP ENDONUCLEASE"/>
    <property type="match status" value="1"/>
</dbReference>
<keyword evidence="8" id="KW-0460">Magnesium</keyword>
<keyword evidence="10" id="KW-0234">DNA repair</keyword>
<dbReference type="PANTHER" id="PTHR22748:SF23">
    <property type="entry name" value="EXODEOXYRIBONUCLEASE III"/>
    <property type="match status" value="1"/>
</dbReference>
<sequence length="87" mass="10281">MNNQWSLISININGLNSIIKRHRLAEWIRRQNPSFCCIQKTHLNFEDRRHLRIKGWGKIFQSNGPKKQAGVAILISNKLDFKLNQKR</sequence>
<dbReference type="EC" id="3.1.11.2" evidence="4"/>
<dbReference type="GO" id="GO:0008311">
    <property type="term" value="F:double-stranded DNA 3'-5' DNA exonuclease activity"/>
    <property type="evidence" value="ECO:0007669"/>
    <property type="project" value="UniProtKB-EC"/>
</dbReference>
<dbReference type="GO" id="GO:0006284">
    <property type="term" value="P:base-excision repair"/>
    <property type="evidence" value="ECO:0007669"/>
    <property type="project" value="TreeGrafter"/>
</dbReference>
<evidence type="ECO:0000256" key="9">
    <source>
        <dbReference type="ARBA" id="ARBA00023172"/>
    </source>
</evidence>
<name>G3HWT4_CRIGR</name>
<gene>
    <name evidence="12" type="ORF">I79_015447</name>
</gene>
<reference evidence="13" key="1">
    <citation type="journal article" date="2011" name="Nat. Biotechnol.">
        <title>The genomic sequence of the Chinese hamster ovary (CHO)-K1 cell line.</title>
        <authorList>
            <person name="Xu X."/>
            <person name="Nagarajan H."/>
            <person name="Lewis N.E."/>
            <person name="Pan S."/>
            <person name="Cai Z."/>
            <person name="Liu X."/>
            <person name="Chen W."/>
            <person name="Xie M."/>
            <person name="Wang W."/>
            <person name="Hammond S."/>
            <person name="Andersen M.R."/>
            <person name="Neff N."/>
            <person name="Passarelli B."/>
            <person name="Koh W."/>
            <person name="Fan H.C."/>
            <person name="Wang J."/>
            <person name="Gui Y."/>
            <person name="Lee K.H."/>
            <person name="Betenbaugh M.J."/>
            <person name="Quake S.R."/>
            <person name="Famili I."/>
            <person name="Palsson B.O."/>
            <person name="Wang J."/>
        </authorList>
    </citation>
    <scope>NUCLEOTIDE SEQUENCE [LARGE SCALE GENOMIC DNA]</scope>
    <source>
        <strain evidence="13">CHO K1 cell line</strain>
    </source>
</reference>
<dbReference type="SUPFAM" id="SSF56219">
    <property type="entry name" value="DNase I-like"/>
    <property type="match status" value="1"/>
</dbReference>
<dbReference type="GO" id="GO:0008081">
    <property type="term" value="F:phosphoric diester hydrolase activity"/>
    <property type="evidence" value="ECO:0007669"/>
    <property type="project" value="TreeGrafter"/>
</dbReference>
<evidence type="ECO:0000313" key="13">
    <source>
        <dbReference type="Proteomes" id="UP000001075"/>
    </source>
</evidence>
<evidence type="ECO:0000256" key="2">
    <source>
        <dbReference type="ARBA" id="ARBA00001946"/>
    </source>
</evidence>
<keyword evidence="9" id="KW-0233">DNA recombination</keyword>
<keyword evidence="6" id="KW-0227">DNA damage</keyword>
<evidence type="ECO:0000256" key="10">
    <source>
        <dbReference type="ARBA" id="ARBA00023204"/>
    </source>
</evidence>
<dbReference type="GO" id="GO:0003906">
    <property type="term" value="F:DNA-(apurinic or apyrimidinic site) endonuclease activity"/>
    <property type="evidence" value="ECO:0007669"/>
    <property type="project" value="TreeGrafter"/>
</dbReference>
<dbReference type="Gene3D" id="3.60.10.10">
    <property type="entry name" value="Endonuclease/exonuclease/phosphatase"/>
    <property type="match status" value="1"/>
</dbReference>
<dbReference type="InterPro" id="IPR004808">
    <property type="entry name" value="AP_endonuc_1"/>
</dbReference>
<organism evidence="12 13">
    <name type="scientific">Cricetulus griseus</name>
    <name type="common">Chinese hamster</name>
    <name type="synonym">Cricetulus barabensis griseus</name>
    <dbReference type="NCBI Taxonomy" id="10029"/>
    <lineage>
        <taxon>Eukaryota</taxon>
        <taxon>Metazoa</taxon>
        <taxon>Chordata</taxon>
        <taxon>Craniata</taxon>
        <taxon>Vertebrata</taxon>
        <taxon>Euteleostomi</taxon>
        <taxon>Mammalia</taxon>
        <taxon>Eutheria</taxon>
        <taxon>Euarchontoglires</taxon>
        <taxon>Glires</taxon>
        <taxon>Rodentia</taxon>
        <taxon>Myomorpha</taxon>
        <taxon>Muroidea</taxon>
        <taxon>Cricetidae</taxon>
        <taxon>Cricetinae</taxon>
        <taxon>Cricetulus</taxon>
    </lineage>
</organism>
<protein>
    <recommendedName>
        <fullName evidence="4">exodeoxyribonuclease III</fullName>
        <ecNumber evidence="4">3.1.11.2</ecNumber>
    </recommendedName>
</protein>
<dbReference type="GO" id="GO:0006310">
    <property type="term" value="P:DNA recombination"/>
    <property type="evidence" value="ECO:0007669"/>
    <property type="project" value="UniProtKB-KW"/>
</dbReference>
<dbReference type="GO" id="GO:0005634">
    <property type="term" value="C:nucleus"/>
    <property type="evidence" value="ECO:0007669"/>
    <property type="project" value="TreeGrafter"/>
</dbReference>
<dbReference type="InterPro" id="IPR036691">
    <property type="entry name" value="Endo/exonu/phosph_ase_sf"/>
</dbReference>
<dbReference type="EMBL" id="JH000838">
    <property type="protein sequence ID" value="EGW08365.1"/>
    <property type="molecule type" value="Genomic_DNA"/>
</dbReference>
<evidence type="ECO:0000256" key="3">
    <source>
        <dbReference type="ARBA" id="ARBA00007092"/>
    </source>
</evidence>
<evidence type="ECO:0000256" key="4">
    <source>
        <dbReference type="ARBA" id="ARBA00012115"/>
    </source>
</evidence>
<comment type="cofactor">
    <cofactor evidence="2">
        <name>Mg(2+)</name>
        <dbReference type="ChEBI" id="CHEBI:18420"/>
    </cofactor>
</comment>
<evidence type="ECO:0000256" key="8">
    <source>
        <dbReference type="ARBA" id="ARBA00022842"/>
    </source>
</evidence>
<comment type="catalytic activity">
    <reaction evidence="1">
        <text>Exonucleolytic cleavage in the 3'- to 5'-direction to yield nucleoside 5'-phosphates.</text>
        <dbReference type="EC" id="3.1.11.2"/>
    </reaction>
</comment>
<evidence type="ECO:0000256" key="7">
    <source>
        <dbReference type="ARBA" id="ARBA00022801"/>
    </source>
</evidence>
<dbReference type="AlphaFoldDB" id="G3HWT4"/>
<accession>G3HWT4</accession>
<dbReference type="InParanoid" id="G3HWT4"/>
<feature type="domain" description="Endonuclease/exonuclease/phosphatase" evidence="11">
    <location>
        <begin position="9"/>
        <end position="82"/>
    </location>
</feature>
<dbReference type="InterPro" id="IPR005135">
    <property type="entry name" value="Endo/exonuclease/phosphatase"/>
</dbReference>